<feature type="region of interest" description="Disordered" evidence="13">
    <location>
        <begin position="1007"/>
        <end position="1102"/>
    </location>
</feature>
<dbReference type="InterPro" id="IPR013585">
    <property type="entry name" value="Protocadherin"/>
</dbReference>
<feature type="domain" description="Cadherin" evidence="16">
    <location>
        <begin position="765"/>
        <end position="866"/>
    </location>
</feature>
<evidence type="ECO:0000256" key="3">
    <source>
        <dbReference type="ARBA" id="ARBA00022553"/>
    </source>
</evidence>
<dbReference type="PROSITE" id="PS50268">
    <property type="entry name" value="CADHERIN_2"/>
    <property type="match status" value="7"/>
</dbReference>
<dbReference type="CDD" id="cd11304">
    <property type="entry name" value="Cadherin_repeat"/>
    <property type="match status" value="7"/>
</dbReference>
<evidence type="ECO:0000313" key="18">
    <source>
        <dbReference type="Proteomes" id="UP001153269"/>
    </source>
</evidence>
<comment type="caution">
    <text evidence="17">The sequence shown here is derived from an EMBL/GenBank/DDBJ whole genome shotgun (WGS) entry which is preliminary data.</text>
</comment>
<evidence type="ECO:0000256" key="13">
    <source>
        <dbReference type="SAM" id="MobiDB-lite"/>
    </source>
</evidence>
<feature type="signal peptide" evidence="15">
    <location>
        <begin position="1"/>
        <end position="33"/>
    </location>
</feature>
<dbReference type="Gene3D" id="2.60.40.60">
    <property type="entry name" value="Cadherins"/>
    <property type="match status" value="7"/>
</dbReference>
<feature type="domain" description="Cadherin" evidence="16">
    <location>
        <begin position="524"/>
        <end position="627"/>
    </location>
</feature>
<dbReference type="InterPro" id="IPR015919">
    <property type="entry name" value="Cadherin-like_sf"/>
</dbReference>
<protein>
    <recommendedName>
        <fullName evidence="16">Cadherin domain-containing protein</fullName>
    </recommendedName>
</protein>
<feature type="chain" id="PRO_5040456239" description="Cadherin domain-containing protein" evidence="15">
    <location>
        <begin position="34"/>
        <end position="1435"/>
    </location>
</feature>
<dbReference type="Proteomes" id="UP001153269">
    <property type="component" value="Unassembled WGS sequence"/>
</dbReference>
<evidence type="ECO:0000256" key="4">
    <source>
        <dbReference type="ARBA" id="ARBA00022692"/>
    </source>
</evidence>
<feature type="compositionally biased region" description="Gly residues" evidence="13">
    <location>
        <begin position="958"/>
        <end position="968"/>
    </location>
</feature>
<dbReference type="FunFam" id="2.60.40.60:FF:000005">
    <property type="entry name" value="Protocadherin 9"/>
    <property type="match status" value="2"/>
</dbReference>
<dbReference type="FunFam" id="2.60.40.60:FF:000043">
    <property type="entry name" value="Protocadherin 1"/>
    <property type="match status" value="1"/>
</dbReference>
<evidence type="ECO:0000256" key="2">
    <source>
        <dbReference type="ARBA" id="ARBA00022475"/>
    </source>
</evidence>
<dbReference type="InterPro" id="IPR002126">
    <property type="entry name" value="Cadherin-like_dom"/>
</dbReference>
<dbReference type="GO" id="GO:0005509">
    <property type="term" value="F:calcium ion binding"/>
    <property type="evidence" value="ECO:0007669"/>
    <property type="project" value="UniProtKB-UniRule"/>
</dbReference>
<organism evidence="17 18">
    <name type="scientific">Pleuronectes platessa</name>
    <name type="common">European plaice</name>
    <dbReference type="NCBI Taxonomy" id="8262"/>
    <lineage>
        <taxon>Eukaryota</taxon>
        <taxon>Metazoa</taxon>
        <taxon>Chordata</taxon>
        <taxon>Craniata</taxon>
        <taxon>Vertebrata</taxon>
        <taxon>Euteleostomi</taxon>
        <taxon>Actinopterygii</taxon>
        <taxon>Neopterygii</taxon>
        <taxon>Teleostei</taxon>
        <taxon>Neoteleostei</taxon>
        <taxon>Acanthomorphata</taxon>
        <taxon>Carangaria</taxon>
        <taxon>Pleuronectiformes</taxon>
        <taxon>Pleuronectoidei</taxon>
        <taxon>Pleuronectidae</taxon>
        <taxon>Pleuronectes</taxon>
    </lineage>
</organism>
<keyword evidence="10 14" id="KW-0472">Membrane</keyword>
<dbReference type="PROSITE" id="PS00232">
    <property type="entry name" value="CADHERIN_1"/>
    <property type="match status" value="5"/>
</dbReference>
<feature type="region of interest" description="Disordered" evidence="13">
    <location>
        <begin position="914"/>
        <end position="972"/>
    </location>
</feature>
<evidence type="ECO:0000256" key="15">
    <source>
        <dbReference type="SAM" id="SignalP"/>
    </source>
</evidence>
<dbReference type="GO" id="GO:0009653">
    <property type="term" value="P:anatomical structure morphogenesis"/>
    <property type="evidence" value="ECO:0007669"/>
    <property type="project" value="UniProtKB-ARBA"/>
</dbReference>
<keyword evidence="5 15" id="KW-0732">Signal</keyword>
<feature type="region of interest" description="Disordered" evidence="13">
    <location>
        <begin position="1313"/>
        <end position="1343"/>
    </location>
</feature>
<proteinExistence type="predicted"/>
<feature type="region of interest" description="Disordered" evidence="13">
    <location>
        <begin position="1205"/>
        <end position="1290"/>
    </location>
</feature>
<feature type="transmembrane region" description="Helical" evidence="14">
    <location>
        <begin position="884"/>
        <end position="905"/>
    </location>
</feature>
<evidence type="ECO:0000256" key="9">
    <source>
        <dbReference type="ARBA" id="ARBA00022989"/>
    </source>
</evidence>
<dbReference type="PANTHER" id="PTHR24028">
    <property type="entry name" value="CADHERIN-87A"/>
    <property type="match status" value="1"/>
</dbReference>
<dbReference type="FunFam" id="2.60.40.60:FF:000028">
    <property type="entry name" value="Protocadherin 1"/>
    <property type="match status" value="1"/>
</dbReference>
<dbReference type="PANTHER" id="PTHR24028:SF261">
    <property type="entry name" value="PROTOCADHERIN 7A"/>
    <property type="match status" value="1"/>
</dbReference>
<keyword evidence="7 12" id="KW-0106">Calcium</keyword>
<keyword evidence="11" id="KW-0325">Glycoprotein</keyword>
<dbReference type="SUPFAM" id="SSF49313">
    <property type="entry name" value="Cadherin-like"/>
    <property type="match status" value="7"/>
</dbReference>
<dbReference type="Pfam" id="PF08374">
    <property type="entry name" value="Protocadherin"/>
    <property type="match status" value="1"/>
</dbReference>
<evidence type="ECO:0000256" key="12">
    <source>
        <dbReference type="PROSITE-ProRule" id="PRU00043"/>
    </source>
</evidence>
<keyword evidence="4 14" id="KW-0812">Transmembrane</keyword>
<dbReference type="SMART" id="SM00112">
    <property type="entry name" value="CA"/>
    <property type="match status" value="7"/>
</dbReference>
<feature type="region of interest" description="Disordered" evidence="13">
    <location>
        <begin position="1125"/>
        <end position="1188"/>
    </location>
</feature>
<feature type="domain" description="Cadherin" evidence="16">
    <location>
        <begin position="288"/>
        <end position="394"/>
    </location>
</feature>
<keyword evidence="6" id="KW-0677">Repeat</keyword>
<sequence length="1435" mass="153660">MQGLGAVHSSAARALSLVALVLQLLTQPPGADSALRYRVAEEGPPDVKIGNVAADLGLNAGTGNGDVTFALESGSEFFKIDNVTGELTTGARRIDREKLPQCQMIFDENECFLDFEVSVIGPLQSWVDLFEGRVVITDINDNTPSFPSPVLQLSVEENRPIGTLYLLPTATDRDFGRNGIDRYELIQDGGAGSSSTRRTAGGNPIGDRRGRSGDSGGARSSVFELQVADIPDGEKQPQLIVKGTLDRELKDSYELILRVRDGGNPPRSSQALLRVSITDVNDNSPQFERSTYEAEMAENAPPGTPVLQVRASDRDIGVNGQVEYVFGAATESVRRLLRLDEATGWLSVLHRIDREEVAQLRFTVSARDRGQPPRTDRTTVVLAVRDENDNVPVVEIRKIGRIPVRDGAALVPENVLVDTPVALVQVSDRDQGENGAVTCTVVGDVPFTLKPAGETALPPLPADEAFDRNKKKYFLHTSALLDYEVTKEYSVTIVAVDSGSPSLSSNSSLMVRVVDINDHPPIFAQSVMEVHFAENNSPGERVVTVVASDADSGKNAEIVYSLDSAANGPFYIDADNGDIRATGVLDRELRERYELRVIAKDKGTPPLQGSATVVVQVTDRNDNAPKFVQEIFTFYVKENLLANSPVGMVTVTDADEGDNAELSLFVEMDGADEKKEGEGGEKEQGEDVFSIENNTGTIFSSASFDREKLSTYTFRVRAVDGGEPRKTATATVSLFVTDENDNAPSITSPANESYTLLPPASSARTVVRTVMAIDSDTGPNADLHYSLVGGNPFSLFEIGHANGVITLAEPLERRHRGLHRLVVRVNDSGVPSLCATALVHVFINESVANATLVEAQVARSLMAPLLLDIAGDPDSERSLGKQRLSVAIGVLAGAAAVILVILLVVTARQCGAQGKNGYEAGKKEPEEDFFSPPGAQPHAGRGGGSDRGRKPRRDKRNGSGGGAAAGGGKSDRSLYSGIVTVNGLRRHANDDDEEDLSSASERLAARYCSMEGDPGSPRMSGGRRHQSSPDLARHYKSSSPLPAVNLQPHSPPAEGKKHQAVQELPPSNTFVGSGGCVGSAGSSSSSSGGSGNADAMSLGSDQCSDYGCQTGNKYSKQGTLRRVTFSVVSQPQDGGCYDSGLEDSETPSSKSSSGPRLGALPLPEEGYERTTPEGSVGEEEHLENDARQLPDVALTGKCTRECDEFGHSDTCWMPVRPTTRQRHGSDPPRLSTFAPGDDNNNLRGHDHESDSESAGSAGSSEPGMVVDGEGQRLPIANGDPLGTLGRGDCNRNMGDHNRNLLNRKMTSASYDTFSSAGFGRRQPEEEGGEGQNPPEVIPLTRTGGDYKTTSCLTLSRREVYLLRSPELARIGAAGCTRKKNTMQWECRVPATLFTAQCRPQHAHAAVLSRADNKLLPTCPLRELLHDSRHTLLHSG</sequence>
<comment type="subcellular location">
    <subcellularLocation>
        <location evidence="1">Cell membrane</location>
        <topology evidence="1">Single-pass type I membrane protein</topology>
    </subcellularLocation>
</comment>
<evidence type="ECO:0000256" key="14">
    <source>
        <dbReference type="SAM" id="Phobius"/>
    </source>
</evidence>
<keyword evidence="9 14" id="KW-1133">Transmembrane helix</keyword>
<dbReference type="GO" id="GO:0007156">
    <property type="term" value="P:homophilic cell adhesion via plasma membrane adhesion molecules"/>
    <property type="evidence" value="ECO:0007669"/>
    <property type="project" value="InterPro"/>
</dbReference>
<accession>A0A9N7YGM6</accession>
<keyword evidence="3" id="KW-0597">Phosphoprotein</keyword>
<evidence type="ECO:0000256" key="7">
    <source>
        <dbReference type="ARBA" id="ARBA00022837"/>
    </source>
</evidence>
<evidence type="ECO:0000256" key="6">
    <source>
        <dbReference type="ARBA" id="ARBA00022737"/>
    </source>
</evidence>
<keyword evidence="8" id="KW-0130">Cell adhesion</keyword>
<evidence type="ECO:0000256" key="11">
    <source>
        <dbReference type="ARBA" id="ARBA00023180"/>
    </source>
</evidence>
<keyword evidence="18" id="KW-1185">Reference proteome</keyword>
<feature type="region of interest" description="Disordered" evidence="13">
    <location>
        <begin position="186"/>
        <end position="218"/>
    </location>
</feature>
<evidence type="ECO:0000259" key="16">
    <source>
        <dbReference type="PROSITE" id="PS50268"/>
    </source>
</evidence>
<dbReference type="GO" id="GO:0005886">
    <property type="term" value="C:plasma membrane"/>
    <property type="evidence" value="ECO:0007669"/>
    <property type="project" value="UniProtKB-SubCell"/>
</dbReference>
<dbReference type="PRINTS" id="PR00205">
    <property type="entry name" value="CADHERIN"/>
</dbReference>
<evidence type="ECO:0000256" key="10">
    <source>
        <dbReference type="ARBA" id="ARBA00023136"/>
    </source>
</evidence>
<evidence type="ECO:0000256" key="8">
    <source>
        <dbReference type="ARBA" id="ARBA00022889"/>
    </source>
</evidence>
<dbReference type="FunFam" id="2.60.40.60:FF:000016">
    <property type="entry name" value="Protocadherin 9"/>
    <property type="match status" value="1"/>
</dbReference>
<feature type="domain" description="Cadherin" evidence="16">
    <location>
        <begin position="31"/>
        <end position="146"/>
    </location>
</feature>
<feature type="domain" description="Cadherin" evidence="16">
    <location>
        <begin position="628"/>
        <end position="746"/>
    </location>
</feature>
<evidence type="ECO:0000256" key="1">
    <source>
        <dbReference type="ARBA" id="ARBA00004251"/>
    </source>
</evidence>
<feature type="domain" description="Cadherin" evidence="16">
    <location>
        <begin position="411"/>
        <end position="523"/>
    </location>
</feature>
<feature type="domain" description="Cadherin" evidence="16">
    <location>
        <begin position="147"/>
        <end position="287"/>
    </location>
</feature>
<dbReference type="Pfam" id="PF00028">
    <property type="entry name" value="Cadherin"/>
    <property type="match status" value="5"/>
</dbReference>
<gene>
    <name evidence="17" type="ORF">PLEPLA_LOCUS11449</name>
</gene>
<evidence type="ECO:0000256" key="5">
    <source>
        <dbReference type="ARBA" id="ARBA00022729"/>
    </source>
</evidence>
<dbReference type="InterPro" id="IPR050174">
    <property type="entry name" value="Protocadherin/Cadherin-CA"/>
</dbReference>
<dbReference type="Pfam" id="PF08266">
    <property type="entry name" value="Cadherin_2"/>
    <property type="match status" value="1"/>
</dbReference>
<dbReference type="EMBL" id="CADEAL010000663">
    <property type="protein sequence ID" value="CAB1423529.1"/>
    <property type="molecule type" value="Genomic_DNA"/>
</dbReference>
<dbReference type="InterPro" id="IPR013164">
    <property type="entry name" value="Cadherin_N"/>
</dbReference>
<dbReference type="InterPro" id="IPR020894">
    <property type="entry name" value="Cadherin_CS"/>
</dbReference>
<dbReference type="FunFam" id="2.60.40.60:FF:000082">
    <property type="entry name" value="Protocadherin 7b"/>
    <property type="match status" value="1"/>
</dbReference>
<evidence type="ECO:0000313" key="17">
    <source>
        <dbReference type="EMBL" id="CAB1423529.1"/>
    </source>
</evidence>
<name>A0A9N7YGM6_PLEPL</name>
<keyword evidence="2" id="KW-1003">Cell membrane</keyword>
<reference evidence="17" key="1">
    <citation type="submission" date="2020-03" db="EMBL/GenBank/DDBJ databases">
        <authorList>
            <person name="Weist P."/>
        </authorList>
    </citation>
    <scope>NUCLEOTIDE SEQUENCE</scope>
</reference>